<dbReference type="EMBL" id="JAGTPW010000052">
    <property type="protein sequence ID" value="MBR8645818.1"/>
    <property type="molecule type" value="Genomic_DNA"/>
</dbReference>
<gene>
    <name evidence="1" type="ORF">KEH51_23035</name>
</gene>
<dbReference type="AlphaFoldDB" id="A0A941FJD8"/>
<reference evidence="1" key="1">
    <citation type="submission" date="2021-04" db="EMBL/GenBank/DDBJ databases">
        <title>Whole genome sequencing of Enterococci isolates from hospitalized patients.</title>
        <authorList>
            <person name="Ogoti B.M."/>
            <person name="Onyambu F.G."/>
        </authorList>
    </citation>
    <scope>NUCLEOTIDE SEQUENCE</scope>
    <source>
        <strain evidence="1">242</strain>
    </source>
</reference>
<accession>A0A941FJD8</accession>
<comment type="caution">
    <text evidence="1">The sequence shown here is derived from an EMBL/GenBank/DDBJ whole genome shotgun (WGS) entry which is preliminary data.</text>
</comment>
<sequence>MGGVIPTNALSPAKEAVTLPPSMLPNSSAKDSNMISPFYSSHTYHHLAIKHN</sequence>
<proteinExistence type="predicted"/>
<evidence type="ECO:0000313" key="1">
    <source>
        <dbReference type="EMBL" id="MBR8645818.1"/>
    </source>
</evidence>
<protein>
    <submittedName>
        <fullName evidence="1">Uncharacterized protein</fullName>
    </submittedName>
</protein>
<dbReference type="Proteomes" id="UP000680045">
    <property type="component" value="Unassembled WGS sequence"/>
</dbReference>
<evidence type="ECO:0000313" key="2">
    <source>
        <dbReference type="Proteomes" id="UP000680045"/>
    </source>
</evidence>
<organism evidence="1 2">
    <name type="scientific">Peribacillus frigoritolerans</name>
    <dbReference type="NCBI Taxonomy" id="450367"/>
    <lineage>
        <taxon>Bacteria</taxon>
        <taxon>Bacillati</taxon>
        <taxon>Bacillota</taxon>
        <taxon>Bacilli</taxon>
        <taxon>Bacillales</taxon>
        <taxon>Bacillaceae</taxon>
        <taxon>Peribacillus</taxon>
    </lineage>
</organism>
<name>A0A941FJD8_9BACI</name>